<evidence type="ECO:0000256" key="7">
    <source>
        <dbReference type="ARBA" id="ARBA00023163"/>
    </source>
</evidence>
<dbReference type="FunFam" id="3.30.160.60:FF:001289">
    <property type="entry name" value="Zinc finger protein 574"/>
    <property type="match status" value="1"/>
</dbReference>
<dbReference type="Proteomes" id="UP001642409">
    <property type="component" value="Unassembled WGS sequence"/>
</dbReference>
<dbReference type="PANTHER" id="PTHR24394">
    <property type="entry name" value="ZINC FINGER PROTEIN"/>
    <property type="match status" value="1"/>
</dbReference>
<gene>
    <name evidence="11" type="ORF">HINF_LOCUS15095</name>
    <name evidence="12" type="ORF">HINF_LOCUS2008</name>
</gene>
<dbReference type="FunFam" id="3.30.160.60:FF:000100">
    <property type="entry name" value="Zinc finger 45-like"/>
    <property type="match status" value="1"/>
</dbReference>
<dbReference type="PANTHER" id="PTHR24394:SF29">
    <property type="entry name" value="MYONEURIN"/>
    <property type="match status" value="1"/>
</dbReference>
<proteinExistence type="predicted"/>
<sequence>MQVCSLCDAAFKSANQLETHHRSHLNDQPHQCSVCGKRFAQKSNLNKHEMIHGEPRFGCACCGKKFANKQNMVRHMEVHRSEKQPFVKNIKHREERIHKDLKIPAISTAFFSFQSQSSCTESSAKSQVPEPDFDLIQKLQDIVNNCLFNAQ</sequence>
<evidence type="ECO:0000313" key="11">
    <source>
        <dbReference type="EMBL" id="CAI9927450.1"/>
    </source>
</evidence>
<comment type="caution">
    <text evidence="11">The sequence shown here is derived from an EMBL/GenBank/DDBJ whole genome shotgun (WGS) entry which is preliminary data.</text>
</comment>
<dbReference type="InterPro" id="IPR013087">
    <property type="entry name" value="Znf_C2H2_type"/>
</dbReference>
<evidence type="ECO:0000256" key="3">
    <source>
        <dbReference type="ARBA" id="ARBA00022737"/>
    </source>
</evidence>
<organism evidence="11">
    <name type="scientific">Hexamita inflata</name>
    <dbReference type="NCBI Taxonomy" id="28002"/>
    <lineage>
        <taxon>Eukaryota</taxon>
        <taxon>Metamonada</taxon>
        <taxon>Diplomonadida</taxon>
        <taxon>Hexamitidae</taxon>
        <taxon>Hexamitinae</taxon>
        <taxon>Hexamita</taxon>
    </lineage>
</organism>
<evidence type="ECO:0000256" key="6">
    <source>
        <dbReference type="ARBA" id="ARBA00023015"/>
    </source>
</evidence>
<evidence type="ECO:0000256" key="5">
    <source>
        <dbReference type="ARBA" id="ARBA00022833"/>
    </source>
</evidence>
<feature type="domain" description="C2H2-type" evidence="10">
    <location>
        <begin position="2"/>
        <end position="29"/>
    </location>
</feature>
<comment type="subcellular location">
    <subcellularLocation>
        <location evidence="1">Nucleus</location>
    </subcellularLocation>
</comment>
<dbReference type="PROSITE" id="PS00028">
    <property type="entry name" value="ZINC_FINGER_C2H2_1"/>
    <property type="match status" value="3"/>
</dbReference>
<evidence type="ECO:0000256" key="4">
    <source>
        <dbReference type="ARBA" id="ARBA00022771"/>
    </source>
</evidence>
<dbReference type="SMART" id="SM00355">
    <property type="entry name" value="ZnF_C2H2"/>
    <property type="match status" value="3"/>
</dbReference>
<protein>
    <submittedName>
        <fullName evidence="11">C2H2 type domain-containing protein</fullName>
    </submittedName>
</protein>
<evidence type="ECO:0000256" key="2">
    <source>
        <dbReference type="ARBA" id="ARBA00022723"/>
    </source>
</evidence>
<keyword evidence="4 9" id="KW-0863">Zinc-finger</keyword>
<dbReference type="Gene3D" id="3.30.160.60">
    <property type="entry name" value="Classic Zinc Finger"/>
    <property type="match status" value="2"/>
</dbReference>
<evidence type="ECO:0000259" key="10">
    <source>
        <dbReference type="PROSITE" id="PS50157"/>
    </source>
</evidence>
<evidence type="ECO:0000256" key="1">
    <source>
        <dbReference type="ARBA" id="ARBA00004123"/>
    </source>
</evidence>
<evidence type="ECO:0000256" key="8">
    <source>
        <dbReference type="ARBA" id="ARBA00023242"/>
    </source>
</evidence>
<keyword evidence="3" id="KW-0677">Repeat</keyword>
<dbReference type="EMBL" id="CAXDID020000003">
    <property type="protein sequence ID" value="CAL5972644.1"/>
    <property type="molecule type" value="Genomic_DNA"/>
</dbReference>
<feature type="domain" description="C2H2-type" evidence="10">
    <location>
        <begin position="57"/>
        <end position="84"/>
    </location>
</feature>
<evidence type="ECO:0000313" key="13">
    <source>
        <dbReference type="Proteomes" id="UP001642409"/>
    </source>
</evidence>
<evidence type="ECO:0000256" key="9">
    <source>
        <dbReference type="PROSITE-ProRule" id="PRU00042"/>
    </source>
</evidence>
<keyword evidence="8" id="KW-0539">Nucleus</keyword>
<dbReference type="InterPro" id="IPR036236">
    <property type="entry name" value="Znf_C2H2_sf"/>
</dbReference>
<keyword evidence="13" id="KW-1185">Reference proteome</keyword>
<reference evidence="11" key="1">
    <citation type="submission" date="2023-06" db="EMBL/GenBank/DDBJ databases">
        <authorList>
            <person name="Kurt Z."/>
        </authorList>
    </citation>
    <scope>NUCLEOTIDE SEQUENCE</scope>
</reference>
<dbReference type="GO" id="GO:0005634">
    <property type="term" value="C:nucleus"/>
    <property type="evidence" value="ECO:0007669"/>
    <property type="project" value="UniProtKB-SubCell"/>
</dbReference>
<reference evidence="12 13" key="2">
    <citation type="submission" date="2024-07" db="EMBL/GenBank/DDBJ databases">
        <authorList>
            <person name="Akdeniz Z."/>
        </authorList>
    </citation>
    <scope>NUCLEOTIDE SEQUENCE [LARGE SCALE GENOMIC DNA]</scope>
</reference>
<dbReference type="Pfam" id="PF00096">
    <property type="entry name" value="zf-C2H2"/>
    <property type="match status" value="3"/>
</dbReference>
<dbReference type="AlphaFoldDB" id="A0AA86NYD5"/>
<dbReference type="SUPFAM" id="SSF57667">
    <property type="entry name" value="beta-beta-alpha zinc fingers"/>
    <property type="match status" value="2"/>
</dbReference>
<keyword evidence="6" id="KW-0805">Transcription regulation</keyword>
<feature type="domain" description="C2H2-type" evidence="10">
    <location>
        <begin position="30"/>
        <end position="57"/>
    </location>
</feature>
<keyword evidence="2" id="KW-0479">Metal-binding</keyword>
<keyword evidence="5" id="KW-0862">Zinc</keyword>
<dbReference type="GO" id="GO:0008270">
    <property type="term" value="F:zinc ion binding"/>
    <property type="evidence" value="ECO:0007669"/>
    <property type="project" value="UniProtKB-KW"/>
</dbReference>
<accession>A0AA86NYD5</accession>
<name>A0AA86NYD5_9EUKA</name>
<evidence type="ECO:0000313" key="12">
    <source>
        <dbReference type="EMBL" id="CAL5972644.1"/>
    </source>
</evidence>
<dbReference type="PROSITE" id="PS50157">
    <property type="entry name" value="ZINC_FINGER_C2H2_2"/>
    <property type="match status" value="3"/>
</dbReference>
<dbReference type="EMBL" id="CATOUU010000380">
    <property type="protein sequence ID" value="CAI9927450.1"/>
    <property type="molecule type" value="Genomic_DNA"/>
</dbReference>
<keyword evidence="7" id="KW-0804">Transcription</keyword>
<dbReference type="GO" id="GO:0000981">
    <property type="term" value="F:DNA-binding transcription factor activity, RNA polymerase II-specific"/>
    <property type="evidence" value="ECO:0007669"/>
    <property type="project" value="TreeGrafter"/>
</dbReference>